<dbReference type="PANTHER" id="PTHR25465:SF5">
    <property type="entry name" value="E3 UBIQUITIN_ISG15 LIGASE TRIM25-RELATED"/>
    <property type="match status" value="1"/>
</dbReference>
<dbReference type="SUPFAM" id="SSF49899">
    <property type="entry name" value="Concanavalin A-like lectins/glucanases"/>
    <property type="match status" value="1"/>
</dbReference>
<keyword evidence="3" id="KW-0862">Zinc</keyword>
<dbReference type="InterPro" id="IPR003879">
    <property type="entry name" value="Butyrophylin_SPRY"/>
</dbReference>
<feature type="region of interest" description="Disordered" evidence="4">
    <location>
        <begin position="233"/>
        <end position="252"/>
    </location>
</feature>
<dbReference type="InterPro" id="IPR013320">
    <property type="entry name" value="ConA-like_dom_sf"/>
</dbReference>
<accession>A0ABQ8L6F7</accession>
<dbReference type="Gene3D" id="2.60.120.920">
    <property type="match status" value="2"/>
</dbReference>
<dbReference type="InterPro" id="IPR006574">
    <property type="entry name" value="PRY"/>
</dbReference>
<organism evidence="6 7">
    <name type="scientific">Labeo rohita</name>
    <name type="common">Indian major carp</name>
    <name type="synonym">Cyprinus rohita</name>
    <dbReference type="NCBI Taxonomy" id="84645"/>
    <lineage>
        <taxon>Eukaryota</taxon>
        <taxon>Metazoa</taxon>
        <taxon>Chordata</taxon>
        <taxon>Craniata</taxon>
        <taxon>Vertebrata</taxon>
        <taxon>Euteleostomi</taxon>
        <taxon>Actinopterygii</taxon>
        <taxon>Neopterygii</taxon>
        <taxon>Teleostei</taxon>
        <taxon>Ostariophysi</taxon>
        <taxon>Cypriniformes</taxon>
        <taxon>Cyprinidae</taxon>
        <taxon>Labeoninae</taxon>
        <taxon>Labeonini</taxon>
        <taxon>Labeo</taxon>
    </lineage>
</organism>
<dbReference type="PRINTS" id="PR01407">
    <property type="entry name" value="BUTYPHLNCDUF"/>
</dbReference>
<feature type="region of interest" description="Disordered" evidence="4">
    <location>
        <begin position="1"/>
        <end position="24"/>
    </location>
</feature>
<dbReference type="SMART" id="SM00589">
    <property type="entry name" value="PRY"/>
    <property type="match status" value="1"/>
</dbReference>
<sequence length="252" mass="28606">MCCKTGTFPGTDPVGDTTTKTGTVPGNPGRLVTLLNVRYIEIHSPIVDHGGEFRITSGLHKYACDLTLDTNTANKQLKLSDENRKVTRVIEQQSYPDHPDRFDGFNYQVLSVESLTGRCYWETEWSGNNVRISVSYKEIPEERKEFTARHNNNYTDISAGSVSSKRVGVYVDVSGGTLSFYSVSDTHKLTRLHTFTHTFTQTLHAGFRLYPNCSVSLCFRKFNIRHTRQFPVSDHQDEDVSPRFTDVLNQQQ</sequence>
<protein>
    <submittedName>
        <fullName evidence="6">Stonustoxin subunit alpha</fullName>
    </submittedName>
</protein>
<evidence type="ECO:0000256" key="2">
    <source>
        <dbReference type="ARBA" id="ARBA00022771"/>
    </source>
</evidence>
<evidence type="ECO:0000256" key="4">
    <source>
        <dbReference type="SAM" id="MobiDB-lite"/>
    </source>
</evidence>
<evidence type="ECO:0000256" key="1">
    <source>
        <dbReference type="ARBA" id="ARBA00022723"/>
    </source>
</evidence>
<dbReference type="Proteomes" id="UP000830375">
    <property type="component" value="Unassembled WGS sequence"/>
</dbReference>
<gene>
    <name evidence="6" type="ORF">H4Q32_024580</name>
</gene>
<dbReference type="PANTHER" id="PTHR25465">
    <property type="entry name" value="B-BOX DOMAIN CONTAINING"/>
    <property type="match status" value="1"/>
</dbReference>
<dbReference type="EMBL" id="JACTAM010001533">
    <property type="protein sequence ID" value="KAI2646293.1"/>
    <property type="molecule type" value="Genomic_DNA"/>
</dbReference>
<evidence type="ECO:0000256" key="3">
    <source>
        <dbReference type="ARBA" id="ARBA00022833"/>
    </source>
</evidence>
<keyword evidence="2" id="KW-0863">Zinc-finger</keyword>
<keyword evidence="7" id="KW-1185">Reference proteome</keyword>
<feature type="domain" description="SPRY-associated" evidence="5">
    <location>
        <begin position="63"/>
        <end position="116"/>
    </location>
</feature>
<reference evidence="6 7" key="1">
    <citation type="submission" date="2022-01" db="EMBL/GenBank/DDBJ databases">
        <title>A high-quality chromosome-level genome assembly of rohu carp, Labeo rohita.</title>
        <authorList>
            <person name="Arick M.A. II"/>
            <person name="Hsu C.-Y."/>
            <person name="Magbanua Z."/>
            <person name="Pechanova O."/>
            <person name="Grover C."/>
            <person name="Miller E."/>
            <person name="Thrash A."/>
            <person name="Ezzel L."/>
            <person name="Alam S."/>
            <person name="Benzie J."/>
            <person name="Hamilton M."/>
            <person name="Karsi A."/>
            <person name="Lawrence M.L."/>
            <person name="Peterson D.G."/>
        </authorList>
    </citation>
    <scope>NUCLEOTIDE SEQUENCE [LARGE SCALE GENOMIC DNA]</scope>
    <source>
        <strain evidence="7">BAU-BD-2019</strain>
        <tissue evidence="6">Blood</tissue>
    </source>
</reference>
<name>A0ABQ8L6F7_LABRO</name>
<proteinExistence type="predicted"/>
<dbReference type="Pfam" id="PF13765">
    <property type="entry name" value="PRY"/>
    <property type="match status" value="1"/>
</dbReference>
<evidence type="ECO:0000259" key="5">
    <source>
        <dbReference type="SMART" id="SM00589"/>
    </source>
</evidence>
<evidence type="ECO:0000313" key="6">
    <source>
        <dbReference type="EMBL" id="KAI2646293.1"/>
    </source>
</evidence>
<comment type="caution">
    <text evidence="6">The sequence shown here is derived from an EMBL/GenBank/DDBJ whole genome shotgun (WGS) entry which is preliminary data.</text>
</comment>
<keyword evidence="1" id="KW-0479">Metal-binding</keyword>
<dbReference type="InterPro" id="IPR043136">
    <property type="entry name" value="B30.2/SPRY_sf"/>
</dbReference>
<evidence type="ECO:0000313" key="7">
    <source>
        <dbReference type="Proteomes" id="UP000830375"/>
    </source>
</evidence>
<dbReference type="InterPro" id="IPR051051">
    <property type="entry name" value="E3_ubiq-ligase_TRIM/RNF"/>
</dbReference>